<reference evidence="4" key="3">
    <citation type="journal article" date="2008" name="Nucleic Acids Res.">
        <title>The rice annotation project database (RAP-DB): 2008 update.</title>
        <authorList>
            <consortium name="The rice annotation project (RAP)"/>
        </authorList>
    </citation>
    <scope>GENOME REANNOTATION</scope>
    <source>
        <strain evidence="4">cv. Nipponbare</strain>
    </source>
</reference>
<dbReference type="Proteomes" id="UP000000763">
    <property type="component" value="Chromosome 1"/>
</dbReference>
<accession>Q5QLI0</accession>
<evidence type="ECO:0000256" key="1">
    <source>
        <dbReference type="SAM" id="Phobius"/>
    </source>
</evidence>
<sequence>MVRTAAGRVEQGIGCCGAELAAEAGGRLVLPYLFVTVHLVILVIWKLSDHKHFQVQQQLKDPWPHPHPVVPVAAVLPAAAEYAPSLIVKPKEEFNAAAVVYGGGGMPEHEASTAASYTSYERRSLAPPPQEHSILEWEISLPLPGVAATAVEREYRER</sequence>
<feature type="transmembrane region" description="Helical" evidence="1">
    <location>
        <begin position="29"/>
        <end position="47"/>
    </location>
</feature>
<evidence type="ECO:0000313" key="2">
    <source>
        <dbReference type="EMBL" id="BAD73511.1"/>
    </source>
</evidence>
<protein>
    <submittedName>
        <fullName evidence="3">Uncharacterized protein</fullName>
    </submittedName>
</protein>
<keyword evidence="1" id="KW-0472">Membrane</keyword>
<gene>
    <name evidence="3" type="ORF">B1074C08.43</name>
    <name evidence="2" type="ORF">B1129H01.12</name>
</gene>
<dbReference type="EMBL" id="AP003370">
    <property type="protein sequence ID" value="BAD73511.1"/>
    <property type="molecule type" value="Genomic_DNA"/>
</dbReference>
<keyword evidence="1" id="KW-0812">Transmembrane</keyword>
<reference evidence="4" key="2">
    <citation type="journal article" date="2005" name="Nature">
        <title>The map-based sequence of the rice genome.</title>
        <authorList>
            <consortium name="International rice genome sequencing project (IRGSP)"/>
            <person name="Matsumoto T."/>
            <person name="Wu J."/>
            <person name="Kanamori H."/>
            <person name="Katayose Y."/>
            <person name="Fujisawa M."/>
            <person name="Namiki N."/>
            <person name="Mizuno H."/>
            <person name="Yamamoto K."/>
            <person name="Antonio B.A."/>
            <person name="Baba T."/>
            <person name="Sakata K."/>
            <person name="Nagamura Y."/>
            <person name="Aoki H."/>
            <person name="Arikawa K."/>
            <person name="Arita K."/>
            <person name="Bito T."/>
            <person name="Chiden Y."/>
            <person name="Fujitsuka N."/>
            <person name="Fukunaka R."/>
            <person name="Hamada M."/>
            <person name="Harada C."/>
            <person name="Hayashi A."/>
            <person name="Hijishita S."/>
            <person name="Honda M."/>
            <person name="Hosokawa S."/>
            <person name="Ichikawa Y."/>
            <person name="Idonuma A."/>
            <person name="Iijima M."/>
            <person name="Ikeda M."/>
            <person name="Ikeno M."/>
            <person name="Ito K."/>
            <person name="Ito S."/>
            <person name="Ito T."/>
            <person name="Ito Y."/>
            <person name="Ito Y."/>
            <person name="Iwabuchi A."/>
            <person name="Kamiya K."/>
            <person name="Karasawa W."/>
            <person name="Kurita K."/>
            <person name="Katagiri S."/>
            <person name="Kikuta A."/>
            <person name="Kobayashi H."/>
            <person name="Kobayashi N."/>
            <person name="Machita K."/>
            <person name="Maehara T."/>
            <person name="Masukawa M."/>
            <person name="Mizubayashi T."/>
            <person name="Mukai Y."/>
            <person name="Nagasaki H."/>
            <person name="Nagata Y."/>
            <person name="Naito S."/>
            <person name="Nakashima M."/>
            <person name="Nakama Y."/>
            <person name="Nakamichi Y."/>
            <person name="Nakamura M."/>
            <person name="Meguro A."/>
            <person name="Negishi M."/>
            <person name="Ohta I."/>
            <person name="Ohta T."/>
            <person name="Okamoto M."/>
            <person name="Ono N."/>
            <person name="Saji S."/>
            <person name="Sakaguchi M."/>
            <person name="Sakai K."/>
            <person name="Shibata M."/>
            <person name="Shimokawa T."/>
            <person name="Song J."/>
            <person name="Takazaki Y."/>
            <person name="Terasawa K."/>
            <person name="Tsugane M."/>
            <person name="Tsuji K."/>
            <person name="Ueda S."/>
            <person name="Waki K."/>
            <person name="Yamagata H."/>
            <person name="Yamamoto M."/>
            <person name="Yamamoto S."/>
            <person name="Yamane H."/>
            <person name="Yoshiki S."/>
            <person name="Yoshihara R."/>
            <person name="Yukawa K."/>
            <person name="Zhong H."/>
            <person name="Yano M."/>
            <person name="Yuan Q."/>
            <person name="Ouyang S."/>
            <person name="Liu J."/>
            <person name="Jones K.M."/>
            <person name="Gansberger K."/>
            <person name="Moffat K."/>
            <person name="Hill J."/>
            <person name="Bera J."/>
            <person name="Fadrosh D."/>
            <person name="Jin S."/>
            <person name="Johri S."/>
            <person name="Kim M."/>
            <person name="Overton L."/>
            <person name="Reardon M."/>
            <person name="Tsitrin T."/>
            <person name="Vuong H."/>
            <person name="Weaver B."/>
            <person name="Ciecko A."/>
            <person name="Tallon L."/>
            <person name="Jackson J."/>
            <person name="Pai G."/>
            <person name="Aken S.V."/>
            <person name="Utterback T."/>
            <person name="Reidmuller S."/>
            <person name="Feldblyum T."/>
            <person name="Hsiao J."/>
            <person name="Zismann V."/>
            <person name="Iobst S."/>
            <person name="de Vazeille A.R."/>
            <person name="Buell C.R."/>
            <person name="Ying K."/>
            <person name="Li Y."/>
            <person name="Lu T."/>
            <person name="Huang Y."/>
            <person name="Zhao Q."/>
            <person name="Feng Q."/>
            <person name="Zhang L."/>
            <person name="Zhu J."/>
            <person name="Weng Q."/>
            <person name="Mu J."/>
            <person name="Lu Y."/>
            <person name="Fan D."/>
            <person name="Liu Y."/>
            <person name="Guan J."/>
            <person name="Zhang Y."/>
            <person name="Yu S."/>
            <person name="Liu X."/>
            <person name="Zhang Y."/>
            <person name="Hong G."/>
            <person name="Han B."/>
            <person name="Choisne N."/>
            <person name="Demange N."/>
            <person name="Orjeda G."/>
            <person name="Samain S."/>
            <person name="Cattolico L."/>
            <person name="Pelletier E."/>
            <person name="Couloux A."/>
            <person name="Segurens B."/>
            <person name="Wincker P."/>
            <person name="D'Hont A."/>
            <person name="Scarpelli C."/>
            <person name="Weissenbach J."/>
            <person name="Salanoubat M."/>
            <person name="Quetier F."/>
            <person name="Yu Y."/>
            <person name="Kim H.R."/>
            <person name="Rambo T."/>
            <person name="Currie J."/>
            <person name="Collura K."/>
            <person name="Luo M."/>
            <person name="Yang T."/>
            <person name="Ammiraju J.S.S."/>
            <person name="Engler F."/>
            <person name="Soderlund C."/>
            <person name="Wing R.A."/>
            <person name="Palmer L.E."/>
            <person name="de la Bastide M."/>
            <person name="Spiegel L."/>
            <person name="Nascimento L."/>
            <person name="Zutavern T."/>
            <person name="O'Shaughnessy A."/>
            <person name="Dike S."/>
            <person name="Dedhia N."/>
            <person name="Preston R."/>
            <person name="Balija V."/>
            <person name="McCombie W.R."/>
            <person name="Chow T."/>
            <person name="Chen H."/>
            <person name="Chung M."/>
            <person name="Chen C."/>
            <person name="Shaw J."/>
            <person name="Wu H."/>
            <person name="Hsiao K."/>
            <person name="Chao Y."/>
            <person name="Chu M."/>
            <person name="Cheng C."/>
            <person name="Hour A."/>
            <person name="Lee P."/>
            <person name="Lin S."/>
            <person name="Lin Y."/>
            <person name="Liou J."/>
            <person name="Liu S."/>
            <person name="Hsing Y."/>
            <person name="Raghuvanshi S."/>
            <person name="Mohanty A."/>
            <person name="Bharti A.K."/>
            <person name="Gaur A."/>
            <person name="Gupta V."/>
            <person name="Kumar D."/>
            <person name="Ravi V."/>
            <person name="Vij S."/>
            <person name="Kapur A."/>
            <person name="Khurana P."/>
            <person name="Khurana P."/>
            <person name="Khurana J.P."/>
            <person name="Tyagi A.K."/>
            <person name="Gaikwad K."/>
            <person name="Singh A."/>
            <person name="Dalal V."/>
            <person name="Srivastava S."/>
            <person name="Dixit A."/>
            <person name="Pal A.K."/>
            <person name="Ghazi I.A."/>
            <person name="Yadav M."/>
            <person name="Pandit A."/>
            <person name="Bhargava A."/>
            <person name="Sureshbabu K."/>
            <person name="Batra K."/>
            <person name="Sharma T.R."/>
            <person name="Mohapatra T."/>
            <person name="Singh N.K."/>
            <person name="Messing J."/>
            <person name="Nelson A.B."/>
            <person name="Fuks G."/>
            <person name="Kavchok S."/>
            <person name="Keizer G."/>
            <person name="Linton E."/>
            <person name="Llaca V."/>
            <person name="Song R."/>
            <person name="Tanyolac B."/>
            <person name="Young S."/>
            <person name="Ho-Il K."/>
            <person name="Hahn J.H."/>
            <person name="Sangsakoo G."/>
            <person name="Vanavichit A."/>
            <person name="de Mattos Luiz.A.T."/>
            <person name="Zimmer P.D."/>
            <person name="Malone G."/>
            <person name="Dellagostin O."/>
            <person name="de Oliveira A.C."/>
            <person name="Bevan M."/>
            <person name="Bancroft I."/>
            <person name="Minx P."/>
            <person name="Cordum H."/>
            <person name="Wilson R."/>
            <person name="Cheng Z."/>
            <person name="Jin W."/>
            <person name="Jiang J."/>
            <person name="Leong S.A."/>
            <person name="Iwama H."/>
            <person name="Gojobori T."/>
            <person name="Itoh T."/>
            <person name="Niimura Y."/>
            <person name="Fujii Y."/>
            <person name="Habara T."/>
            <person name="Sakai H."/>
            <person name="Sato Y."/>
            <person name="Wilson G."/>
            <person name="Kumar K."/>
            <person name="McCouch S."/>
            <person name="Juretic N."/>
            <person name="Hoen D."/>
            <person name="Wright S."/>
            <person name="Bruskiewich R."/>
            <person name="Bureau T."/>
            <person name="Miyao A."/>
            <person name="Hirochika H."/>
            <person name="Nishikawa T."/>
            <person name="Kadowaki K."/>
            <person name="Sugiura M."/>
            <person name="Burr B."/>
            <person name="Sasaki T."/>
        </authorList>
    </citation>
    <scope>NUCLEOTIDE SEQUENCE [LARGE SCALE GENOMIC DNA]</scope>
    <source>
        <strain evidence="4">cv. Nipponbare</strain>
    </source>
</reference>
<organism evidence="3">
    <name type="scientific">Oryza sativa subsp. japonica</name>
    <name type="common">Rice</name>
    <dbReference type="NCBI Taxonomy" id="39947"/>
    <lineage>
        <taxon>Eukaryota</taxon>
        <taxon>Viridiplantae</taxon>
        <taxon>Streptophyta</taxon>
        <taxon>Embryophyta</taxon>
        <taxon>Tracheophyta</taxon>
        <taxon>Spermatophyta</taxon>
        <taxon>Magnoliopsida</taxon>
        <taxon>Liliopsida</taxon>
        <taxon>Poales</taxon>
        <taxon>Poaceae</taxon>
        <taxon>BOP clade</taxon>
        <taxon>Oryzoideae</taxon>
        <taxon>Oryzeae</taxon>
        <taxon>Oryzinae</taxon>
        <taxon>Oryza</taxon>
        <taxon>Oryza sativa</taxon>
    </lineage>
</organism>
<dbReference type="Proteomes" id="UP000817658">
    <property type="component" value="Chromosome 1"/>
</dbReference>
<proteinExistence type="predicted"/>
<evidence type="ECO:0000313" key="4">
    <source>
        <dbReference type="Proteomes" id="UP000000763"/>
    </source>
</evidence>
<evidence type="ECO:0000313" key="3">
    <source>
        <dbReference type="EMBL" id="BAD73741.1"/>
    </source>
</evidence>
<dbReference type="AlphaFoldDB" id="Q5QLI0"/>
<dbReference type="EMBL" id="AP004357">
    <property type="protein sequence ID" value="BAD73741.1"/>
    <property type="molecule type" value="Genomic_DNA"/>
</dbReference>
<keyword evidence="1" id="KW-1133">Transmembrane helix</keyword>
<reference evidence="3" key="1">
    <citation type="journal article" date="2002" name="Nature">
        <title>The genome sequence and structure of rice chromosome 1.</title>
        <authorList>
            <person name="Sasaki T."/>
            <person name="Matsumoto T."/>
            <person name="Yamamoto K."/>
            <person name="Sakata K."/>
            <person name="Baba T."/>
            <person name="Katayose Y."/>
            <person name="Wu J."/>
            <person name="Niimura Y."/>
            <person name="Cheng Z."/>
            <person name="Nagamura Y."/>
            <person name="Antonio B.A."/>
            <person name="Kanamori H."/>
            <person name="Hosokawa S."/>
            <person name="Masukawa M."/>
            <person name="Arikawa K."/>
            <person name="Chiden Y."/>
            <person name="Hayashi M."/>
            <person name="Okamoto M."/>
            <person name="Ando T."/>
            <person name="Aoki H."/>
            <person name="Arita K."/>
            <person name="Hamada M."/>
            <person name="Harada C."/>
            <person name="Hijishita S."/>
            <person name="Honda M."/>
            <person name="Ichikawa Y."/>
            <person name="Idonuma A."/>
            <person name="Iijima M."/>
            <person name="Ikeda M."/>
            <person name="Ikeno M."/>
            <person name="Itoh S."/>
            <person name="Itoh T."/>
            <person name="Itoh Y."/>
            <person name="Itoh Y."/>
            <person name="Iwabuchi A."/>
            <person name="Kamiya K."/>
            <person name="Karasawa W."/>
            <person name="Katagiri S."/>
            <person name="Kikuta A."/>
            <person name="Kobayashi N."/>
            <person name="Kono I."/>
            <person name="Machita K."/>
            <person name="Maehara T."/>
            <person name="Mizuno H."/>
            <person name="Mizubayashi T."/>
            <person name="Mukai Y."/>
            <person name="Nagasaki H."/>
            <person name="Nakashima M."/>
            <person name="Nakama Y."/>
            <person name="Nakamichi Y."/>
            <person name="Nakamura M."/>
            <person name="Namiki N."/>
            <person name="Negishi M."/>
            <person name="Ohta I."/>
            <person name="Ono N."/>
            <person name="Saji S."/>
            <person name="Sakai K."/>
            <person name="Shibata M."/>
            <person name="Shimokawa T."/>
            <person name="Shomura A."/>
            <person name="Song J."/>
            <person name="Takazaki Y."/>
            <person name="Terasawa K."/>
            <person name="Tsuji K."/>
            <person name="Waki K."/>
            <person name="Yamagata H."/>
            <person name="Yamane H."/>
            <person name="Yoshiki S."/>
            <person name="Yoshihara R."/>
            <person name="Yukawa K."/>
            <person name="Zhong H."/>
            <person name="Iwama H."/>
            <person name="Endo T."/>
            <person name="Ito H."/>
            <person name="Hahn J.H."/>
            <person name="Kim H.I."/>
            <person name="Eun M.Y."/>
            <person name="Yano M."/>
            <person name="Jiang J."/>
            <person name="Gojobori T."/>
        </authorList>
    </citation>
    <scope>NUCLEOTIDE SEQUENCE</scope>
</reference>
<name>Q5QLI0_ORYSJ</name>